<evidence type="ECO:0000256" key="2">
    <source>
        <dbReference type="ARBA" id="ARBA00022741"/>
    </source>
</evidence>
<keyword evidence="6" id="KW-1185">Reference proteome</keyword>
<dbReference type="PANTHER" id="PTHR43423">
    <property type="entry name" value="ABC TRANSPORTER I FAMILY MEMBER 17"/>
    <property type="match status" value="1"/>
</dbReference>
<dbReference type="GO" id="GO:0005524">
    <property type="term" value="F:ATP binding"/>
    <property type="evidence" value="ECO:0007669"/>
    <property type="project" value="UniProtKB-KW"/>
</dbReference>
<dbReference type="AlphaFoldDB" id="A0A7J0BHM2"/>
<dbReference type="Proteomes" id="UP000503840">
    <property type="component" value="Unassembled WGS sequence"/>
</dbReference>
<dbReference type="EMBL" id="BLVO01000012">
    <property type="protein sequence ID" value="GFM32584.1"/>
    <property type="molecule type" value="Genomic_DNA"/>
</dbReference>
<dbReference type="RefSeq" id="WP_174404281.1">
    <property type="nucleotide sequence ID" value="NZ_BLVO01000012.1"/>
</dbReference>
<protein>
    <submittedName>
        <fullName evidence="5">ABC transporter ATP-binding protein</fullName>
    </submittedName>
</protein>
<organism evidence="5 6">
    <name type="scientific">Desulfovibrio subterraneus</name>
    <dbReference type="NCBI Taxonomy" id="2718620"/>
    <lineage>
        <taxon>Bacteria</taxon>
        <taxon>Pseudomonadati</taxon>
        <taxon>Thermodesulfobacteriota</taxon>
        <taxon>Desulfovibrionia</taxon>
        <taxon>Desulfovibrionales</taxon>
        <taxon>Desulfovibrionaceae</taxon>
        <taxon>Desulfovibrio</taxon>
    </lineage>
</organism>
<dbReference type="PROSITE" id="PS00211">
    <property type="entry name" value="ABC_TRANSPORTER_1"/>
    <property type="match status" value="1"/>
</dbReference>
<evidence type="ECO:0000313" key="6">
    <source>
        <dbReference type="Proteomes" id="UP000503840"/>
    </source>
</evidence>
<dbReference type="PANTHER" id="PTHR43423:SF1">
    <property type="entry name" value="ABC TRANSPORTER I FAMILY MEMBER 17"/>
    <property type="match status" value="1"/>
</dbReference>
<dbReference type="PROSITE" id="PS50893">
    <property type="entry name" value="ABC_TRANSPORTER_2"/>
    <property type="match status" value="1"/>
</dbReference>
<keyword evidence="3 5" id="KW-0067">ATP-binding</keyword>
<evidence type="ECO:0000259" key="4">
    <source>
        <dbReference type="PROSITE" id="PS50893"/>
    </source>
</evidence>
<evidence type="ECO:0000256" key="1">
    <source>
        <dbReference type="ARBA" id="ARBA00022448"/>
    </source>
</evidence>
<sequence length="232" mass="25415">METIIDFDTVSYTWPGGKGLQDVRLAVSGGDFVLVSGPSGSGKSTLLRLAARLEEPDSGTVRFAGVPLADLDPPKLRRRIGYIQQTPVVMEGSVRENLLLPYSFAVNREEVPPSDTVLQDWLNRVALARVGLDDVAAALSVGQKQRLCIIRSLLLRPELLLMDEPTSALDRESRHIVEQLTEELNREGMTIILVSHSDYRPQVAHVCVTVKDGRVAQGEGRMTVCDASVEVV</sequence>
<dbReference type="GO" id="GO:0016887">
    <property type="term" value="F:ATP hydrolysis activity"/>
    <property type="evidence" value="ECO:0007669"/>
    <property type="project" value="InterPro"/>
</dbReference>
<dbReference type="InterPro" id="IPR027417">
    <property type="entry name" value="P-loop_NTPase"/>
</dbReference>
<name>A0A7J0BHM2_9BACT</name>
<accession>A0A7J0BHM2</accession>
<dbReference type="InterPro" id="IPR003439">
    <property type="entry name" value="ABC_transporter-like_ATP-bd"/>
</dbReference>
<comment type="caution">
    <text evidence="5">The sequence shown here is derived from an EMBL/GenBank/DDBJ whole genome shotgun (WGS) entry which is preliminary data.</text>
</comment>
<dbReference type="InterPro" id="IPR017871">
    <property type="entry name" value="ABC_transporter-like_CS"/>
</dbReference>
<feature type="domain" description="ABC transporter" evidence="4">
    <location>
        <begin position="5"/>
        <end position="231"/>
    </location>
</feature>
<keyword evidence="1" id="KW-0813">Transport</keyword>
<dbReference type="SUPFAM" id="SSF52540">
    <property type="entry name" value="P-loop containing nucleoside triphosphate hydrolases"/>
    <property type="match status" value="1"/>
</dbReference>
<evidence type="ECO:0000256" key="3">
    <source>
        <dbReference type="ARBA" id="ARBA00022840"/>
    </source>
</evidence>
<dbReference type="Gene3D" id="3.40.50.300">
    <property type="entry name" value="P-loop containing nucleotide triphosphate hydrolases"/>
    <property type="match status" value="1"/>
</dbReference>
<reference evidence="5 6" key="1">
    <citation type="submission" date="2020-05" db="EMBL/GenBank/DDBJ databases">
        <title>Draft genome sequence of Desulfovibrio sp. strain HN2T.</title>
        <authorList>
            <person name="Ueno A."/>
            <person name="Tamazawa S."/>
            <person name="Tamamura S."/>
            <person name="Murakami T."/>
            <person name="Kiyama T."/>
            <person name="Inomata H."/>
            <person name="Amano Y."/>
            <person name="Miyakawa K."/>
            <person name="Tamaki H."/>
            <person name="Naganuma T."/>
            <person name="Kaneko K."/>
        </authorList>
    </citation>
    <scope>NUCLEOTIDE SEQUENCE [LARGE SCALE GENOMIC DNA]</scope>
    <source>
        <strain evidence="5 6">HN2</strain>
    </source>
</reference>
<dbReference type="SMART" id="SM00382">
    <property type="entry name" value="AAA"/>
    <property type="match status" value="1"/>
</dbReference>
<proteinExistence type="predicted"/>
<evidence type="ECO:0000313" key="5">
    <source>
        <dbReference type="EMBL" id="GFM32584.1"/>
    </source>
</evidence>
<dbReference type="Pfam" id="PF00005">
    <property type="entry name" value="ABC_tran"/>
    <property type="match status" value="1"/>
</dbReference>
<dbReference type="InterPro" id="IPR003593">
    <property type="entry name" value="AAA+_ATPase"/>
</dbReference>
<gene>
    <name evidence="5" type="ORF">DSM101010T_09490</name>
</gene>
<keyword evidence="2" id="KW-0547">Nucleotide-binding</keyword>